<accession>A0AA42XES3</accession>
<dbReference type="NCBIfam" id="TIGR02653">
    <property type="entry name" value="Lon_rel_chp"/>
    <property type="match status" value="1"/>
</dbReference>
<dbReference type="Pfam" id="PF20442">
    <property type="entry name" value="BrxL_N"/>
    <property type="match status" value="1"/>
</dbReference>
<dbReference type="Proteomes" id="UP001162261">
    <property type="component" value="Unassembled WGS sequence"/>
</dbReference>
<comment type="caution">
    <text evidence="4">The sequence shown here is derived from an EMBL/GenBank/DDBJ whole genome shotgun (WGS) entry which is preliminary data.</text>
</comment>
<proteinExistence type="predicted"/>
<dbReference type="AlphaFoldDB" id="A0AA42XES3"/>
<keyword evidence="1 4" id="KW-0645">Protease</keyword>
<evidence type="ECO:0000313" key="4">
    <source>
        <dbReference type="EMBL" id="MDH2172967.1"/>
    </source>
</evidence>
<dbReference type="InterPro" id="IPR014721">
    <property type="entry name" value="Ribsml_uS5_D2-typ_fold_subgr"/>
</dbReference>
<dbReference type="NCBIfam" id="TIGR02688">
    <property type="entry name" value="BREX system Lon protease-like protein BrxL"/>
    <property type="match status" value="1"/>
</dbReference>
<evidence type="ECO:0000259" key="2">
    <source>
        <dbReference type="Pfam" id="PF05362"/>
    </source>
</evidence>
<dbReference type="PANTHER" id="PTHR10046">
    <property type="entry name" value="ATP DEPENDENT LON PROTEASE FAMILY MEMBER"/>
    <property type="match status" value="1"/>
</dbReference>
<dbReference type="InterPro" id="IPR027065">
    <property type="entry name" value="Lon_Prtase"/>
</dbReference>
<evidence type="ECO:0000313" key="5">
    <source>
        <dbReference type="Proteomes" id="UP001162261"/>
    </source>
</evidence>
<dbReference type="GO" id="GO:0004176">
    <property type="term" value="F:ATP-dependent peptidase activity"/>
    <property type="evidence" value="ECO:0007669"/>
    <property type="project" value="InterPro"/>
</dbReference>
<dbReference type="InterPro" id="IPR008269">
    <property type="entry name" value="Lon_proteolytic"/>
</dbReference>
<dbReference type="Pfam" id="PF13337">
    <property type="entry name" value="BrxL_ATPase"/>
    <property type="match status" value="1"/>
</dbReference>
<dbReference type="InterPro" id="IPR027417">
    <property type="entry name" value="P-loop_NTPase"/>
</dbReference>
<dbReference type="InterPro" id="IPR013473">
    <property type="entry name" value="BrxL"/>
</dbReference>
<dbReference type="PRINTS" id="PR00830">
    <property type="entry name" value="ENDOLAPTASE"/>
</dbReference>
<protein>
    <submittedName>
        <fullName evidence="4">Protease Lon-related BREX system protein BrxL</fullName>
    </submittedName>
</protein>
<dbReference type="InterPro" id="IPR014061">
    <property type="entry name" value="BrxL-like"/>
</dbReference>
<dbReference type="GO" id="GO:0030163">
    <property type="term" value="P:protein catabolic process"/>
    <property type="evidence" value="ECO:0007669"/>
    <property type="project" value="InterPro"/>
</dbReference>
<name>A0AA42XES3_ACIJO</name>
<dbReference type="SUPFAM" id="SSF54211">
    <property type="entry name" value="Ribosomal protein S5 domain 2-like"/>
    <property type="match status" value="1"/>
</dbReference>
<organism evidence="4 5">
    <name type="scientific">Acinetobacter johnsonii</name>
    <dbReference type="NCBI Taxonomy" id="40214"/>
    <lineage>
        <taxon>Bacteria</taxon>
        <taxon>Pseudomonadati</taxon>
        <taxon>Pseudomonadota</taxon>
        <taxon>Gammaproteobacteria</taxon>
        <taxon>Moraxellales</taxon>
        <taxon>Moraxellaceae</taxon>
        <taxon>Acinetobacter</taxon>
    </lineage>
</organism>
<dbReference type="RefSeq" id="WP_279693665.1">
    <property type="nucleotide sequence ID" value="NZ_JAOCLE010000020.1"/>
</dbReference>
<reference evidence="4" key="1">
    <citation type="submission" date="2022-09" db="EMBL/GenBank/DDBJ databases">
        <title>Intensive care unit water sources are persistently colonized with multi-drug resistant bacteria and are the site of extensive horizontal gene transfer of antibiotic resistance genes.</title>
        <authorList>
            <person name="Diorio-Toth L."/>
        </authorList>
    </citation>
    <scope>NUCLEOTIDE SEQUENCE</scope>
    <source>
        <strain evidence="4">GD03649</strain>
    </source>
</reference>
<dbReference type="GO" id="GO:0006508">
    <property type="term" value="P:proteolysis"/>
    <property type="evidence" value="ECO:0007669"/>
    <property type="project" value="UniProtKB-KW"/>
</dbReference>
<dbReference type="SUPFAM" id="SSF52540">
    <property type="entry name" value="P-loop containing nucleoside triphosphate hydrolases"/>
    <property type="match status" value="1"/>
</dbReference>
<dbReference type="InterPro" id="IPR046838">
    <property type="entry name" value="BrxL_N"/>
</dbReference>
<dbReference type="GO" id="GO:0004252">
    <property type="term" value="F:serine-type endopeptidase activity"/>
    <property type="evidence" value="ECO:0007669"/>
    <property type="project" value="InterPro"/>
</dbReference>
<gene>
    <name evidence="4" type="primary">brxL</name>
    <name evidence="4" type="ORF">N5J46_11135</name>
</gene>
<evidence type="ECO:0000256" key="1">
    <source>
        <dbReference type="ARBA" id="ARBA00022670"/>
    </source>
</evidence>
<feature type="domain" description="Lon proteolytic" evidence="2">
    <location>
        <begin position="516"/>
        <end position="673"/>
    </location>
</feature>
<evidence type="ECO:0000259" key="3">
    <source>
        <dbReference type="Pfam" id="PF20442"/>
    </source>
</evidence>
<dbReference type="InterPro" id="IPR020568">
    <property type="entry name" value="Ribosomal_Su5_D2-typ_SF"/>
</dbReference>
<sequence>MLEQDKELDQLLNEHFAGRVVRKDLTKLIKEGANVPVYVLEYLLGMYCASNDPEIIEQGLKNVKTILAENYVRPDEAEKVKSLVRERGSYKVIDRVTVKLNERKDKYEASFSNLGIRDAEISAGIVKEYEKLLIGGIWVIATLSYYFDEGQTSSPFGVSLLKPIQMPNMNMDELFTGRSALTTDQWRECLIRSVGMEPASLNEDVQWHLLARMIPFVENNYNVCELGPRGTGKSHIYKECSPNSILVSGGQTTVANLFYNMSSRRIGLVGLWDVVAFDEVAGISFKDKDGVQIMKDFMASGSFARGREQMEASASMVFVGNINQSVESLVKTSHLLAPFPEAMIDSAFFDRFHAYIPGWEIPKMRPEYFTNRYGLIVDYLAEYFREMRKRSFADSIEKYFKLGNNLNQRDVIAVRKTVSGLMKLLHPHGEFSKEDVRACLEYALQVRRRVKEQLKKIGGMEFYDVHFSYIDNESLEEHFVTVKEQGGGGLIPDGPIKPGFLHTIGLSSKGMPGLYRLELQVTKGSGKLATSGLWNSSSAKEQVKIAFDYFKANSARISGGNKIAEHDFHLQVVELQNTGPLNHLALPALVAFCSGLLGKSVQSQMVVLGDMSLGGSVMPVESIAECLQVAFDAGAKRVALPMSSAVDIPTIPVELFTKFQTSFYADPVDVVFKALGVD</sequence>
<dbReference type="GO" id="GO:0005524">
    <property type="term" value="F:ATP binding"/>
    <property type="evidence" value="ECO:0007669"/>
    <property type="project" value="InterPro"/>
</dbReference>
<dbReference type="Pfam" id="PF05362">
    <property type="entry name" value="Lon_C"/>
    <property type="match status" value="1"/>
</dbReference>
<dbReference type="EMBL" id="JAOCLH010000020">
    <property type="protein sequence ID" value="MDH2172967.1"/>
    <property type="molecule type" value="Genomic_DNA"/>
</dbReference>
<feature type="domain" description="BREX system Lon protease-like BrxL N-terminal" evidence="3">
    <location>
        <begin position="14"/>
        <end position="145"/>
    </location>
</feature>
<keyword evidence="1 4" id="KW-0378">Hydrolase</keyword>
<dbReference type="Gene3D" id="3.30.230.10">
    <property type="match status" value="1"/>
</dbReference>